<dbReference type="Proteomes" id="UP001201549">
    <property type="component" value="Unassembled WGS sequence"/>
</dbReference>
<dbReference type="Pfam" id="PF01750">
    <property type="entry name" value="HycI"/>
    <property type="match status" value="1"/>
</dbReference>
<dbReference type="SUPFAM" id="SSF53163">
    <property type="entry name" value="HybD-like"/>
    <property type="match status" value="1"/>
</dbReference>
<gene>
    <name evidence="1" type="primary">hycI</name>
    <name evidence="1" type="ORF">L9G74_00685</name>
</gene>
<dbReference type="InterPro" id="IPR000671">
    <property type="entry name" value="Peptidase_A31"/>
</dbReference>
<dbReference type="RefSeq" id="WP_238894295.1">
    <property type="nucleotide sequence ID" value="NZ_JAKOGG010000001.1"/>
</dbReference>
<reference evidence="1 2" key="1">
    <citation type="submission" date="2022-02" db="EMBL/GenBank/DDBJ databases">
        <authorList>
            <person name="Zhuang L."/>
        </authorList>
    </citation>
    <scope>NUCLEOTIDE SEQUENCE [LARGE SCALE GENOMIC DNA]</scope>
    <source>
        <strain evidence="1 2">C32</strain>
    </source>
</reference>
<evidence type="ECO:0000313" key="1">
    <source>
        <dbReference type="EMBL" id="MCS4554950.1"/>
    </source>
</evidence>
<dbReference type="InterPro" id="IPR004420">
    <property type="entry name" value="Pept_A31_hyd_mat_HycI"/>
</dbReference>
<dbReference type="EMBL" id="JAKOGG010000001">
    <property type="protein sequence ID" value="MCS4554950.1"/>
    <property type="molecule type" value="Genomic_DNA"/>
</dbReference>
<dbReference type="CDD" id="cd06067">
    <property type="entry name" value="H2MP_MemB-H2evol"/>
    <property type="match status" value="1"/>
</dbReference>
<proteinExistence type="predicted"/>
<accession>A0ABT2FF99</accession>
<dbReference type="Gene3D" id="3.40.50.1450">
    <property type="entry name" value="HybD-like"/>
    <property type="match status" value="1"/>
</dbReference>
<sequence length="163" mass="17783">MTNANNASHIILCVGNSMMGDDGAGPLLAQKLAAEPLAGWLVLDGGSAPETETVRIRELKPQTLLVIDATEMGLNPGELRMVDPDCISEMMLMSTHSMPLNYLIDDLKEAVDEVVMLGIQPDIVGFCYPMSPAVIDAVTQLEQLLRQNRWRDIAELVDTSEQC</sequence>
<dbReference type="PANTHER" id="PTHR30302:SF4">
    <property type="entry name" value="HYDROGENASE 3 MATURATION PROTEASE"/>
    <property type="match status" value="1"/>
</dbReference>
<keyword evidence="2" id="KW-1185">Reference proteome</keyword>
<dbReference type="InterPro" id="IPR023430">
    <property type="entry name" value="Pept_HybD-like_dom_sf"/>
</dbReference>
<reference evidence="2" key="2">
    <citation type="submission" date="2023-07" db="EMBL/GenBank/DDBJ databases">
        <title>Shewanella mangrovi sp. nov., an acetaldehyde- degrading bacterium isolated from mangrove sediment.</title>
        <authorList>
            <person name="Liu Y."/>
        </authorList>
    </citation>
    <scope>NUCLEOTIDE SEQUENCE [LARGE SCALE GENOMIC DNA]</scope>
    <source>
        <strain evidence="2">C32</strain>
    </source>
</reference>
<keyword evidence="1" id="KW-0378">Hydrolase</keyword>
<organism evidence="1 2">
    <name type="scientific">Shewanella electrica</name>
    <dbReference type="NCBI Taxonomy" id="515560"/>
    <lineage>
        <taxon>Bacteria</taxon>
        <taxon>Pseudomonadati</taxon>
        <taxon>Pseudomonadota</taxon>
        <taxon>Gammaproteobacteria</taxon>
        <taxon>Alteromonadales</taxon>
        <taxon>Shewanellaceae</taxon>
        <taxon>Shewanella</taxon>
    </lineage>
</organism>
<dbReference type="PANTHER" id="PTHR30302">
    <property type="entry name" value="HYDROGENASE 1 MATURATION PROTEASE"/>
    <property type="match status" value="1"/>
</dbReference>
<comment type="caution">
    <text evidence="1">The sequence shown here is derived from an EMBL/GenBank/DDBJ whole genome shotgun (WGS) entry which is preliminary data.</text>
</comment>
<name>A0ABT2FF99_9GAMM</name>
<evidence type="ECO:0000313" key="2">
    <source>
        <dbReference type="Proteomes" id="UP001201549"/>
    </source>
</evidence>
<protein>
    <submittedName>
        <fullName evidence="1">Hydrogenase maturation peptidase HycI</fullName>
        <ecNumber evidence="1">3.4.23.51</ecNumber>
    </submittedName>
</protein>
<dbReference type="GO" id="GO:0016787">
    <property type="term" value="F:hydrolase activity"/>
    <property type="evidence" value="ECO:0007669"/>
    <property type="project" value="UniProtKB-KW"/>
</dbReference>
<dbReference type="NCBIfam" id="TIGR00142">
    <property type="entry name" value="hycI"/>
    <property type="match status" value="1"/>
</dbReference>
<dbReference type="PRINTS" id="PR00446">
    <property type="entry name" value="HYDRGNUPTAKE"/>
</dbReference>
<dbReference type="EC" id="3.4.23.51" evidence="1"/>
<dbReference type="NCBIfam" id="TIGR00072">
    <property type="entry name" value="hydrog_prot"/>
    <property type="match status" value="1"/>
</dbReference>